<feature type="domain" description="Response regulatory" evidence="7">
    <location>
        <begin position="3"/>
        <end position="120"/>
    </location>
</feature>
<protein>
    <submittedName>
        <fullName evidence="8">Response regulator transcription factor</fullName>
    </submittedName>
</protein>
<dbReference type="InterPro" id="IPR016032">
    <property type="entry name" value="Sig_transdc_resp-reg_C-effctor"/>
</dbReference>
<dbReference type="InterPro" id="IPR058245">
    <property type="entry name" value="NreC/VraR/RcsB-like_REC"/>
</dbReference>
<evidence type="ECO:0000256" key="5">
    <source>
        <dbReference type="PROSITE-ProRule" id="PRU00169"/>
    </source>
</evidence>
<keyword evidence="9" id="KW-1185">Reference proteome</keyword>
<dbReference type="SMART" id="SM00421">
    <property type="entry name" value="HTH_LUXR"/>
    <property type="match status" value="1"/>
</dbReference>
<evidence type="ECO:0000259" key="7">
    <source>
        <dbReference type="PROSITE" id="PS50110"/>
    </source>
</evidence>
<dbReference type="SUPFAM" id="SSF52172">
    <property type="entry name" value="CheY-like"/>
    <property type="match status" value="1"/>
</dbReference>
<dbReference type="Proteomes" id="UP000830631">
    <property type="component" value="Chromosome"/>
</dbReference>
<keyword evidence="2" id="KW-0805">Transcription regulation</keyword>
<name>A0ABY4IXQ3_9MICO</name>
<proteinExistence type="predicted"/>
<evidence type="ECO:0000256" key="4">
    <source>
        <dbReference type="ARBA" id="ARBA00023163"/>
    </source>
</evidence>
<organism evidence="8 9">
    <name type="scientific">Microbacterium aurugineum</name>
    <dbReference type="NCBI Taxonomy" id="2851642"/>
    <lineage>
        <taxon>Bacteria</taxon>
        <taxon>Bacillati</taxon>
        <taxon>Actinomycetota</taxon>
        <taxon>Actinomycetes</taxon>
        <taxon>Micrococcales</taxon>
        <taxon>Microbacteriaceae</taxon>
        <taxon>Microbacterium</taxon>
    </lineage>
</organism>
<dbReference type="InterPro" id="IPR001789">
    <property type="entry name" value="Sig_transdc_resp-reg_receiver"/>
</dbReference>
<keyword evidence="4" id="KW-0804">Transcription</keyword>
<dbReference type="Gene3D" id="3.40.50.2300">
    <property type="match status" value="1"/>
</dbReference>
<dbReference type="RefSeq" id="WP_134352529.1">
    <property type="nucleotide sequence ID" value="NZ_CP078078.1"/>
</dbReference>
<evidence type="ECO:0000313" key="8">
    <source>
        <dbReference type="EMBL" id="UPL16253.1"/>
    </source>
</evidence>
<feature type="modified residue" description="4-aspartylphosphate" evidence="5">
    <location>
        <position position="54"/>
    </location>
</feature>
<dbReference type="PANTHER" id="PTHR43214">
    <property type="entry name" value="TWO-COMPONENT RESPONSE REGULATOR"/>
    <property type="match status" value="1"/>
</dbReference>
<evidence type="ECO:0000256" key="2">
    <source>
        <dbReference type="ARBA" id="ARBA00023015"/>
    </source>
</evidence>
<dbReference type="SMART" id="SM00448">
    <property type="entry name" value="REC"/>
    <property type="match status" value="1"/>
</dbReference>
<accession>A0ABY4IXQ3</accession>
<dbReference type="Pfam" id="PF00072">
    <property type="entry name" value="Response_reg"/>
    <property type="match status" value="1"/>
</dbReference>
<dbReference type="CDD" id="cd06170">
    <property type="entry name" value="LuxR_C_like"/>
    <property type="match status" value="1"/>
</dbReference>
<evidence type="ECO:0000256" key="3">
    <source>
        <dbReference type="ARBA" id="ARBA00023125"/>
    </source>
</evidence>
<reference evidence="8 9" key="1">
    <citation type="submission" date="2021-06" db="EMBL/GenBank/DDBJ databases">
        <title>Genome-based taxonomic framework of Microbacterium strains isolated from marine environment, the description of four new species and reclassification of four preexisting species.</title>
        <authorList>
            <person name="Lee S.D."/>
            <person name="Kim S.-M."/>
            <person name="Byeon Y.-S."/>
            <person name="Yang H.L."/>
            <person name="Kim I.S."/>
        </authorList>
    </citation>
    <scope>NUCLEOTIDE SEQUENCE [LARGE SCALE GENOMIC DNA]</scope>
    <source>
        <strain evidence="8 9">KSW4-10</strain>
    </source>
</reference>
<evidence type="ECO:0000259" key="6">
    <source>
        <dbReference type="PROSITE" id="PS50043"/>
    </source>
</evidence>
<dbReference type="PRINTS" id="PR00038">
    <property type="entry name" value="HTHLUXR"/>
</dbReference>
<dbReference type="PROSITE" id="PS50043">
    <property type="entry name" value="HTH_LUXR_2"/>
    <property type="match status" value="1"/>
</dbReference>
<keyword evidence="1 5" id="KW-0597">Phosphoprotein</keyword>
<dbReference type="Pfam" id="PF00196">
    <property type="entry name" value="GerE"/>
    <property type="match status" value="1"/>
</dbReference>
<evidence type="ECO:0000256" key="1">
    <source>
        <dbReference type="ARBA" id="ARBA00022553"/>
    </source>
</evidence>
<gene>
    <name evidence="8" type="ORF">KV397_00020</name>
</gene>
<dbReference type="PROSITE" id="PS50110">
    <property type="entry name" value="RESPONSE_REGULATORY"/>
    <property type="match status" value="1"/>
</dbReference>
<dbReference type="PANTHER" id="PTHR43214:SF24">
    <property type="entry name" value="TRANSCRIPTIONAL REGULATORY PROTEIN NARL-RELATED"/>
    <property type="match status" value="1"/>
</dbReference>
<dbReference type="SUPFAM" id="SSF46894">
    <property type="entry name" value="C-terminal effector domain of the bipartite response regulators"/>
    <property type="match status" value="1"/>
</dbReference>
<sequence length="207" mass="22346">MIRVMLVDDHPVLRYGMAGLIDTQDDLSVVAQTGDVDEVIRLAATQTPDVVLMDLDLGAEISGIDLTARLRAESPGTRVLVFTTYDTDADIVRAIEAGATGYFLKDSRPADLFAAIRSAAAGISALSPTIATRLLGRTQKPDETLTAREIEVLELLARGYSNKELGHALFVSEGTVKSHLHHIYTKLRVDSRGAAIAHAVREGIVRL</sequence>
<evidence type="ECO:0000313" key="9">
    <source>
        <dbReference type="Proteomes" id="UP000830631"/>
    </source>
</evidence>
<dbReference type="InterPro" id="IPR039420">
    <property type="entry name" value="WalR-like"/>
</dbReference>
<feature type="domain" description="HTH luxR-type" evidence="6">
    <location>
        <begin position="138"/>
        <end position="203"/>
    </location>
</feature>
<dbReference type="InterPro" id="IPR000792">
    <property type="entry name" value="Tscrpt_reg_LuxR_C"/>
</dbReference>
<keyword evidence="3" id="KW-0238">DNA-binding</keyword>
<dbReference type="InterPro" id="IPR011006">
    <property type="entry name" value="CheY-like_superfamily"/>
</dbReference>
<dbReference type="CDD" id="cd17535">
    <property type="entry name" value="REC_NarL-like"/>
    <property type="match status" value="1"/>
</dbReference>
<dbReference type="EMBL" id="CP078078">
    <property type="protein sequence ID" value="UPL16253.1"/>
    <property type="molecule type" value="Genomic_DNA"/>
</dbReference>